<evidence type="ECO:0000259" key="3">
    <source>
        <dbReference type="Pfam" id="PF25023"/>
    </source>
</evidence>
<dbReference type="NCBIfam" id="TIGR01643">
    <property type="entry name" value="YD_repeat_2x"/>
    <property type="match status" value="8"/>
</dbReference>
<dbReference type="Pfam" id="PF05593">
    <property type="entry name" value="RHS_repeat"/>
    <property type="match status" value="3"/>
</dbReference>
<accession>K4KHB6</accession>
<dbReference type="Gene3D" id="2.180.10.10">
    <property type="entry name" value="RHS repeat-associated core"/>
    <property type="match status" value="4"/>
</dbReference>
<dbReference type="STRING" id="1117647.M5M_01845"/>
<dbReference type="InterPro" id="IPR006530">
    <property type="entry name" value="YD"/>
</dbReference>
<dbReference type="Proteomes" id="UP000000466">
    <property type="component" value="Chromosome"/>
</dbReference>
<evidence type="ECO:0000313" key="5">
    <source>
        <dbReference type="Proteomes" id="UP000000466"/>
    </source>
</evidence>
<feature type="domain" description="Teneurin-like YD-shell" evidence="3">
    <location>
        <begin position="446"/>
        <end position="621"/>
    </location>
</feature>
<dbReference type="PANTHER" id="PTHR32305">
    <property type="match status" value="1"/>
</dbReference>
<dbReference type="PANTHER" id="PTHR32305:SF15">
    <property type="entry name" value="PROTEIN RHSA-RELATED"/>
    <property type="match status" value="1"/>
</dbReference>
<feature type="compositionally biased region" description="Gly residues" evidence="2">
    <location>
        <begin position="407"/>
        <end position="418"/>
    </location>
</feature>
<dbReference type="InterPro" id="IPR031325">
    <property type="entry name" value="RHS_repeat"/>
</dbReference>
<dbReference type="NCBIfam" id="TIGR03696">
    <property type="entry name" value="Rhs_assc_core"/>
    <property type="match status" value="1"/>
</dbReference>
<keyword evidence="5" id="KW-1185">Reference proteome</keyword>
<sequence>MQSIAQTREKILMNVGFINSLKQSCIGLFLLIGLGLLSGTAAAAPGIHEQQNMPSAMDGFNQDEFQDMVVTAQGGNVRLTRRWQYNQWVWNPRWEDLKFLRRRSTLLEYFKTGEYSYEEFKQSLEISYGNVGTSGASIPVAQYTIVVARDMYVPRGTDQWENQQRFTIARNSDKTFTWRDREGNEARYSETGVLQWYTDASGNKVSLSYNSDGNLQYVKDVDGTVLFEYHWQALPLPDGEPAEGEETPTPQYQLTSVSDYQGRSVHYAYNPDSGLLEQVTDVNGNLWRYQYGGNNLQKIIDPLERETSVAISAQGQLIRRVNQDGVGQYFSYSRNADEELFTLSVRDGAGTVTETVYNGFGMPERKERQGDLLFTAEYVLNSDKDVYFGQGRAPGVAAAARTYAPSSGGGGGGKGGVSGSVSMGSPEPDYVEIGVRKYPDGSEEKTTYDRWRNPLKQEYKDGSVTTTSYNNRSQPLLHTNTRGIKTRYAYDAKGNLLTLIEAEGLPEERTTRYEYNAASQLIKLTTGESAAGNTALAVTQWDYDDFGNVTKITDPLGHETLYTDYNALGQWRTMTDANGKVWTRTYDNAGNLLTETTPEQSVTQYQYDAAGQMVSIILPSERSFTITYNASGMPLTVTDNNGNRQLLTYDAANRLTKVTDPSNHSHQLVFDEQGRLARQIDGEGNATQFSYEHQLLKTVATPGYTVTQSYDQRRRPVSETISAATINQNRATQYDKNGNPVQWTDANGKGSGAQYDGLGRLVASTDTAGHTTRYAYDARDNLLSVTDAENRTTYFTYTLRDEVASETKPAYVGTEMQRRYQYDGNGNLIQVLTPEQERLVYAYDGQNRLTRRQVFAHKDREHPVKVVTYHYNAKQQYAGYTQAAGADTERLTVDIIALSESISYDSNDRISSVTVSLGGFSKSYGYTYYPNGQKKTYTNPEGVTYSYQYNKNSQLTGVEIPGEGQIAWANHQWLAPQLQLLPGGARINSQYDGLLRLKEREFRDAAHKLLGSAGYSFDAESNITAIDTEHGRYSFGYDDAYRLTDADYNAQAEAPEAQATNPNPPAANPFAAEAFSYDGVGNRLTRARGGENLSYSYNNHNQLTAISGDRAESFTYNANGHTVNHVAAGISTDYRFNAEERLIAVEKNSAVVGRYAYNPYGQRIYKYAGGQATWFVYNDTGLAAEYDASGALIKEYHFHPQSTWMTEPLFQRVDGQVYYYQNDHLGTPQKIIGKNGALVWEGRWSAFGELAVVDGATVENLLRFPGQYGDEESGLYQNYFRDYWSGLGRYLQEDPIGLRGGVNFYGYVGGRPLIFIDPLGLNNVRPPNRWNQFQRRVSGQGLTRTEVRQAYQQYLSQLRQGQLKKLGGPRNPELHNMLSELPDEMPDAFKEALDRMDCNSFGTCEFLDLVCECDGPKYCPSGPEMKVMSEDDENCYCYYVTRTINT</sequence>
<dbReference type="HOGENOM" id="CLU_003684_1_1_6"/>
<organism evidence="4 5">
    <name type="scientific">Simiduia agarivorans (strain DSM 21679 / JCM 13881 / BCRC 17597 / SA1)</name>
    <dbReference type="NCBI Taxonomy" id="1117647"/>
    <lineage>
        <taxon>Bacteria</taxon>
        <taxon>Pseudomonadati</taxon>
        <taxon>Pseudomonadota</taxon>
        <taxon>Gammaproteobacteria</taxon>
        <taxon>Cellvibrionales</taxon>
        <taxon>Cellvibrionaceae</taxon>
        <taxon>Simiduia</taxon>
    </lineage>
</organism>
<dbReference type="InterPro" id="IPR056823">
    <property type="entry name" value="TEN-like_YD-shell"/>
</dbReference>
<evidence type="ECO:0000256" key="2">
    <source>
        <dbReference type="SAM" id="MobiDB-lite"/>
    </source>
</evidence>
<name>K4KHB6_SIMAS</name>
<reference evidence="4 5" key="1">
    <citation type="journal article" date="2013" name="Genome Announc.">
        <title>Complete genome sequence of Simiduia agarivorans SA1(T), a marine bacterium able to degrade a variety of polysaccharides.</title>
        <authorList>
            <person name="Lin S.Y."/>
            <person name="Shieh W.Y."/>
            <person name="Chen J.S."/>
            <person name="Tang S.L."/>
        </authorList>
    </citation>
    <scope>NUCLEOTIDE SEQUENCE [LARGE SCALE GENOMIC DNA]</scope>
    <source>
        <strain evidence="5">DSM 21679 / JCM 13881 / BCRC 17597 / SA1</strain>
    </source>
</reference>
<protein>
    <submittedName>
        <fullName evidence="4">Rhs family protein</fullName>
    </submittedName>
</protein>
<evidence type="ECO:0000313" key="4">
    <source>
        <dbReference type="EMBL" id="AFU97590.1"/>
    </source>
</evidence>
<dbReference type="KEGG" id="saga:M5M_01845"/>
<feature type="domain" description="Teneurin-like YD-shell" evidence="3">
    <location>
        <begin position="987"/>
        <end position="1294"/>
    </location>
</feature>
<evidence type="ECO:0000256" key="1">
    <source>
        <dbReference type="ARBA" id="ARBA00022737"/>
    </source>
</evidence>
<dbReference type="InterPro" id="IPR050708">
    <property type="entry name" value="T6SS_VgrG/RHS"/>
</dbReference>
<dbReference type="SUPFAM" id="SSF69304">
    <property type="entry name" value="Tricorn protease N-terminal domain"/>
    <property type="match status" value="1"/>
</dbReference>
<proteinExistence type="predicted"/>
<dbReference type="InterPro" id="IPR022385">
    <property type="entry name" value="Rhs_assc_core"/>
</dbReference>
<keyword evidence="1" id="KW-0677">Repeat</keyword>
<feature type="region of interest" description="Disordered" evidence="2">
    <location>
        <begin position="404"/>
        <end position="433"/>
    </location>
</feature>
<dbReference type="Pfam" id="PF25023">
    <property type="entry name" value="TEN_YD-shell"/>
    <property type="match status" value="2"/>
</dbReference>
<dbReference type="EMBL" id="CP003746">
    <property type="protein sequence ID" value="AFU97590.1"/>
    <property type="molecule type" value="Genomic_DNA"/>
</dbReference>
<dbReference type="PRINTS" id="PR00394">
    <property type="entry name" value="RHSPROTEIN"/>
</dbReference>
<gene>
    <name evidence="4" type="ordered locus">M5M_01845</name>
</gene>
<dbReference type="eggNOG" id="COG3209">
    <property type="taxonomic scope" value="Bacteria"/>
</dbReference>